<feature type="transmembrane region" description="Helical" evidence="1">
    <location>
        <begin position="67"/>
        <end position="97"/>
    </location>
</feature>
<accession>A0A095WVS6</accession>
<evidence type="ECO:0000313" key="2">
    <source>
        <dbReference type="EMBL" id="KGE02749.1"/>
    </source>
</evidence>
<keyword evidence="1" id="KW-0472">Membrane</keyword>
<keyword evidence="3" id="KW-1185">Reference proteome</keyword>
<dbReference type="HOGENOM" id="CLU_2142935_0_0_6"/>
<keyword evidence="1" id="KW-1133">Transmembrane helix</keyword>
<dbReference type="Proteomes" id="UP000029640">
    <property type="component" value="Unassembled WGS sequence"/>
</dbReference>
<comment type="caution">
    <text evidence="2">The sequence shown here is derived from an EMBL/GenBank/DDBJ whole genome shotgun (WGS) entry which is preliminary data.</text>
</comment>
<dbReference type="EMBL" id="AUVB01000085">
    <property type="protein sequence ID" value="KGE02749.1"/>
    <property type="molecule type" value="Genomic_DNA"/>
</dbReference>
<dbReference type="STRING" id="1265313.HRUBRA_02727"/>
<sequence length="114" mass="13354">MSTLSPRETAFLRRRERLLRYWPWVGGGLLWLLGCLLLWLWFEVPYLVNPRALARAVEAGELSEQTILMLATMLPVVFLTLLLAVALFLAMLLAVFGRERRLLRLLRRHHEKDE</sequence>
<reference evidence="2 3" key="1">
    <citation type="journal article" date="2014" name="Genome Announc.">
        <title>Genome Sequence of Gammaproteobacterial Pseudohaliea rubra Type Strain DSM 19751, Isolated from Coastal Seawater of the Mediterranean Sea.</title>
        <authorList>
            <person name="Spring S."/>
            <person name="Fiebig A."/>
            <person name="Riedel T."/>
            <person name="Goker M."/>
            <person name="Klenk H.P."/>
        </authorList>
    </citation>
    <scope>NUCLEOTIDE SEQUENCE [LARGE SCALE GENOMIC DNA]</scope>
    <source>
        <strain evidence="2 3">DSM 19751</strain>
    </source>
</reference>
<dbReference type="RefSeq" id="WP_035514159.1">
    <property type="nucleotide sequence ID" value="NZ_KN234747.1"/>
</dbReference>
<evidence type="ECO:0000256" key="1">
    <source>
        <dbReference type="SAM" id="Phobius"/>
    </source>
</evidence>
<organism evidence="2 3">
    <name type="scientific">Pseudohaliea rubra DSM 19751</name>
    <dbReference type="NCBI Taxonomy" id="1265313"/>
    <lineage>
        <taxon>Bacteria</taxon>
        <taxon>Pseudomonadati</taxon>
        <taxon>Pseudomonadota</taxon>
        <taxon>Gammaproteobacteria</taxon>
        <taxon>Cellvibrionales</taxon>
        <taxon>Halieaceae</taxon>
        <taxon>Pseudohaliea</taxon>
    </lineage>
</organism>
<protein>
    <submittedName>
        <fullName evidence="2">Uncharacterized protein</fullName>
    </submittedName>
</protein>
<keyword evidence="1" id="KW-0812">Transmembrane</keyword>
<dbReference type="PROSITE" id="PS51257">
    <property type="entry name" value="PROKAR_LIPOPROTEIN"/>
    <property type="match status" value="1"/>
</dbReference>
<dbReference type="AlphaFoldDB" id="A0A095WVS6"/>
<feature type="transmembrane region" description="Helical" evidence="1">
    <location>
        <begin position="21"/>
        <end position="42"/>
    </location>
</feature>
<gene>
    <name evidence="2" type="ORF">HRUBRA_02727</name>
</gene>
<proteinExistence type="predicted"/>
<name>A0A095WVS6_9GAMM</name>
<evidence type="ECO:0000313" key="3">
    <source>
        <dbReference type="Proteomes" id="UP000029640"/>
    </source>
</evidence>